<dbReference type="Pfam" id="PF13545">
    <property type="entry name" value="HTH_Crp_2"/>
    <property type="match status" value="1"/>
</dbReference>
<dbReference type="GO" id="GO:0003677">
    <property type="term" value="F:DNA binding"/>
    <property type="evidence" value="ECO:0007669"/>
    <property type="project" value="UniProtKB-KW"/>
</dbReference>
<evidence type="ECO:0000256" key="2">
    <source>
        <dbReference type="ARBA" id="ARBA00023125"/>
    </source>
</evidence>
<evidence type="ECO:0000313" key="6">
    <source>
        <dbReference type="EMBL" id="GGI11787.1"/>
    </source>
</evidence>
<dbReference type="PANTHER" id="PTHR24567">
    <property type="entry name" value="CRP FAMILY TRANSCRIPTIONAL REGULATORY PROTEIN"/>
    <property type="match status" value="1"/>
</dbReference>
<dbReference type="OrthoDB" id="9776746at2"/>
<dbReference type="InterPro" id="IPR050397">
    <property type="entry name" value="Env_Response_Regulators"/>
</dbReference>
<proteinExistence type="predicted"/>
<evidence type="ECO:0000256" key="4">
    <source>
        <dbReference type="ARBA" id="ARBA00023163"/>
    </source>
</evidence>
<dbReference type="Gene3D" id="2.60.120.10">
    <property type="entry name" value="Jelly Rolls"/>
    <property type="match status" value="1"/>
</dbReference>
<evidence type="ECO:0000256" key="1">
    <source>
        <dbReference type="ARBA" id="ARBA00023015"/>
    </source>
</evidence>
<accession>A0A8J3ADL9</accession>
<dbReference type="GO" id="GO:0003700">
    <property type="term" value="F:DNA-binding transcription factor activity"/>
    <property type="evidence" value="ECO:0007669"/>
    <property type="project" value="TreeGrafter"/>
</dbReference>
<dbReference type="InterPro" id="IPR036388">
    <property type="entry name" value="WH-like_DNA-bd_sf"/>
</dbReference>
<keyword evidence="2" id="KW-0238">DNA-binding</keyword>
<keyword evidence="4" id="KW-0804">Transcription</keyword>
<name>A0A8J3ADL9_9BACI</name>
<dbReference type="InterPro" id="IPR014710">
    <property type="entry name" value="RmlC-like_jellyroll"/>
</dbReference>
<feature type="domain" description="HTH crp-type" evidence="5">
    <location>
        <begin position="148"/>
        <end position="214"/>
    </location>
</feature>
<gene>
    <name evidence="6" type="ORF">GCM10007380_09590</name>
</gene>
<dbReference type="Proteomes" id="UP000626244">
    <property type="component" value="Unassembled WGS sequence"/>
</dbReference>
<dbReference type="EMBL" id="BMHB01000001">
    <property type="protein sequence ID" value="GGI11787.1"/>
    <property type="molecule type" value="Genomic_DNA"/>
</dbReference>
<dbReference type="AlphaFoldDB" id="A0A8J3ADL9"/>
<keyword evidence="7" id="KW-1185">Reference proteome</keyword>
<dbReference type="Gene3D" id="1.10.10.10">
    <property type="entry name" value="Winged helix-like DNA-binding domain superfamily/Winged helix DNA-binding domain"/>
    <property type="match status" value="1"/>
</dbReference>
<keyword evidence="1" id="KW-0805">Transcription regulation</keyword>
<dbReference type="GO" id="GO:0005829">
    <property type="term" value="C:cytosol"/>
    <property type="evidence" value="ECO:0007669"/>
    <property type="project" value="TreeGrafter"/>
</dbReference>
<keyword evidence="3" id="KW-0010">Activator</keyword>
<dbReference type="CDD" id="cd00038">
    <property type="entry name" value="CAP_ED"/>
    <property type="match status" value="1"/>
</dbReference>
<dbReference type="SUPFAM" id="SSF51206">
    <property type="entry name" value="cAMP-binding domain-like"/>
    <property type="match status" value="1"/>
</dbReference>
<protein>
    <submittedName>
        <fullName evidence="6">Cyclic nucleotide-binding protein</fullName>
    </submittedName>
</protein>
<dbReference type="PROSITE" id="PS51063">
    <property type="entry name" value="HTH_CRP_2"/>
    <property type="match status" value="1"/>
</dbReference>
<dbReference type="InterPro" id="IPR018490">
    <property type="entry name" value="cNMP-bd_dom_sf"/>
</dbReference>
<comment type="caution">
    <text evidence="6">The sequence shown here is derived from an EMBL/GenBank/DDBJ whole genome shotgun (WGS) entry which is preliminary data.</text>
</comment>
<dbReference type="InterPro" id="IPR000595">
    <property type="entry name" value="cNMP-bd_dom"/>
</dbReference>
<sequence length="223" mass="26075">MKKEQIEMINNKFPFFREIPIHEWKDSSGFITTLPVRQMIEEGYIFKHVSFVLNGCIRVYKISPSGKELTLYRLRSGDTCVVMLASILGETGYEAIAEIENETELFVLPAQLFREWSHRYREINTYIHRLFIKRITTVANLIEDITFKPLNSRLADLLLQKSNGTSDNLLYITHQSLSIDLGTAREVVSRTLKDFERNGWIKQERGKIFINQKEKLQELVEVM</sequence>
<dbReference type="SUPFAM" id="SSF46785">
    <property type="entry name" value="Winged helix' DNA-binding domain"/>
    <property type="match status" value="1"/>
</dbReference>
<dbReference type="InterPro" id="IPR036390">
    <property type="entry name" value="WH_DNA-bd_sf"/>
</dbReference>
<evidence type="ECO:0000256" key="3">
    <source>
        <dbReference type="ARBA" id="ARBA00023159"/>
    </source>
</evidence>
<evidence type="ECO:0000313" key="7">
    <source>
        <dbReference type="Proteomes" id="UP000626244"/>
    </source>
</evidence>
<dbReference type="InterPro" id="IPR012318">
    <property type="entry name" value="HTH_CRP"/>
</dbReference>
<dbReference type="RefSeq" id="WP_087999188.1">
    <property type="nucleotide sequence ID" value="NZ_BMHB01000001.1"/>
</dbReference>
<dbReference type="Pfam" id="PF00027">
    <property type="entry name" value="cNMP_binding"/>
    <property type="match status" value="1"/>
</dbReference>
<evidence type="ECO:0000259" key="5">
    <source>
        <dbReference type="PROSITE" id="PS51063"/>
    </source>
</evidence>
<dbReference type="PANTHER" id="PTHR24567:SF74">
    <property type="entry name" value="HTH-TYPE TRANSCRIPTIONAL REGULATOR ARCR"/>
    <property type="match status" value="1"/>
</dbReference>
<dbReference type="SMART" id="SM00419">
    <property type="entry name" value="HTH_CRP"/>
    <property type="match status" value="1"/>
</dbReference>
<organism evidence="6 7">
    <name type="scientific">Gottfriedia solisilvae</name>
    <dbReference type="NCBI Taxonomy" id="1516104"/>
    <lineage>
        <taxon>Bacteria</taxon>
        <taxon>Bacillati</taxon>
        <taxon>Bacillota</taxon>
        <taxon>Bacilli</taxon>
        <taxon>Bacillales</taxon>
        <taxon>Bacillaceae</taxon>
        <taxon>Gottfriedia</taxon>
    </lineage>
</organism>
<reference evidence="7" key="1">
    <citation type="journal article" date="2019" name="Int. J. Syst. Evol. Microbiol.">
        <title>The Global Catalogue of Microorganisms (GCM) 10K type strain sequencing project: providing services to taxonomists for standard genome sequencing and annotation.</title>
        <authorList>
            <consortium name="The Broad Institute Genomics Platform"/>
            <consortium name="The Broad Institute Genome Sequencing Center for Infectious Disease"/>
            <person name="Wu L."/>
            <person name="Ma J."/>
        </authorList>
    </citation>
    <scope>NUCLEOTIDE SEQUENCE [LARGE SCALE GENOMIC DNA]</scope>
    <source>
        <strain evidence="7">CGMCC 1.14993</strain>
    </source>
</reference>